<evidence type="ECO:0000313" key="6">
    <source>
        <dbReference type="EMBL" id="MBK1856041.1"/>
    </source>
</evidence>
<evidence type="ECO:0000259" key="5">
    <source>
        <dbReference type="Pfam" id="PF23357"/>
    </source>
</evidence>
<organism evidence="6 7">
    <name type="scientific">Oceaniferula flava</name>
    <dbReference type="NCBI Taxonomy" id="2800421"/>
    <lineage>
        <taxon>Bacteria</taxon>
        <taxon>Pseudomonadati</taxon>
        <taxon>Verrucomicrobiota</taxon>
        <taxon>Verrucomicrobiia</taxon>
        <taxon>Verrucomicrobiales</taxon>
        <taxon>Verrucomicrobiaceae</taxon>
        <taxon>Oceaniferula</taxon>
    </lineage>
</organism>
<comment type="caution">
    <text evidence="6">The sequence shown here is derived from an EMBL/GenBank/DDBJ whole genome shotgun (WGS) entry which is preliminary data.</text>
</comment>
<dbReference type="Pfam" id="PF23357">
    <property type="entry name" value="DUF7088"/>
    <property type="match status" value="1"/>
</dbReference>
<feature type="domain" description="ABC-type uncharacterised transport system" evidence="4">
    <location>
        <begin position="192"/>
        <end position="493"/>
    </location>
</feature>
<dbReference type="InterPro" id="IPR055396">
    <property type="entry name" value="DUF7088"/>
</dbReference>
<evidence type="ECO:0000256" key="2">
    <source>
        <dbReference type="SAM" id="MobiDB-lite"/>
    </source>
</evidence>
<evidence type="ECO:0000256" key="3">
    <source>
        <dbReference type="SAM" id="Phobius"/>
    </source>
</evidence>
<evidence type="ECO:0000313" key="7">
    <source>
        <dbReference type="Proteomes" id="UP000634206"/>
    </source>
</evidence>
<keyword evidence="3" id="KW-1133">Transmembrane helix</keyword>
<dbReference type="EMBL" id="JAENIG010000009">
    <property type="protein sequence ID" value="MBK1856041.1"/>
    <property type="molecule type" value="Genomic_DNA"/>
</dbReference>
<keyword evidence="3" id="KW-0472">Membrane</keyword>
<sequence>MAKSNKESTVSHRSPKAKVTHPFVRTVLGIVAIVCILVFSNWLVRATSLGNKTIDLTENQRHTLTPGTKAILSELETPVIIRYYATRKSEAMPRRVKNYMRKVDNLLARYKQLADGKIRIENLDPEPDTDAEDSANLDGISGQRVEDENVYFGLSISCLDQQTSIPFLDPANDTMLEYMLSSAIANVTTFKKPTIGLMTTLPLAGTPAVQPGAQPGQPWIIYQLLQQRYEIQNLGMSPEQLDPEQTPVLLLVHPAGLSSHTEYLIDQYLLKGGVLVACLDSFALTAPAQDPRMRGMGGGVNKSSTLPKLLERWGLGMDAYSVLADGKYATDFGNNQRMHAHLSLSTEAIVSDDEIITKGFENLYFPLAGGFTVKGDSDVSIETLISSSDQVVLIAGQEATQADSGIFARQQPTGESYGLVMRLNGKFKTAFPKGDPDAETEDGEEAPVSGLQEATEPSSVYLISDADFLFDRACFQQSQQGYVAVNNNAALLQNILDQCTGSKHLIGSRSRASTTRPFTIIKEMETDFEKDLHEDVDRARTRMNEIVQELQNLQMQKTQGTALVLTDEQEAKIRELQAQQMKLRRDLREKEKSLRDRKDKLYAKITWMTVASTPLFVAISGLAVWFFRRRATRAA</sequence>
<protein>
    <submittedName>
        <fullName evidence="6">Gldg family protein</fullName>
    </submittedName>
</protein>
<feature type="compositionally biased region" description="Acidic residues" evidence="2">
    <location>
        <begin position="123"/>
        <end position="135"/>
    </location>
</feature>
<feature type="domain" description="DUF7088" evidence="5">
    <location>
        <begin position="58"/>
        <end position="155"/>
    </location>
</feature>
<feature type="transmembrane region" description="Helical" evidence="3">
    <location>
        <begin position="23"/>
        <end position="44"/>
    </location>
</feature>
<dbReference type="Pfam" id="PF09822">
    <property type="entry name" value="ABC_transp_aux"/>
    <property type="match status" value="1"/>
</dbReference>
<evidence type="ECO:0000256" key="1">
    <source>
        <dbReference type="SAM" id="Coils"/>
    </source>
</evidence>
<accession>A0AAE2SGM6</accession>
<feature type="transmembrane region" description="Helical" evidence="3">
    <location>
        <begin position="605"/>
        <end position="627"/>
    </location>
</feature>
<keyword evidence="3" id="KW-0812">Transmembrane</keyword>
<evidence type="ECO:0000259" key="4">
    <source>
        <dbReference type="Pfam" id="PF09822"/>
    </source>
</evidence>
<keyword evidence="1" id="KW-0175">Coiled coil</keyword>
<proteinExistence type="predicted"/>
<dbReference type="AlphaFoldDB" id="A0AAE2SGM6"/>
<feature type="region of interest" description="Disordered" evidence="2">
    <location>
        <begin position="430"/>
        <end position="454"/>
    </location>
</feature>
<dbReference type="RefSeq" id="WP_309490654.1">
    <property type="nucleotide sequence ID" value="NZ_JAENIG010000009.1"/>
</dbReference>
<feature type="coiled-coil region" evidence="1">
    <location>
        <begin position="536"/>
        <end position="604"/>
    </location>
</feature>
<reference evidence="6" key="1">
    <citation type="submission" date="2021-01" db="EMBL/GenBank/DDBJ databases">
        <title>Modified the classification status of verrucomicrobia.</title>
        <authorList>
            <person name="Feng X."/>
        </authorList>
    </citation>
    <scope>NUCLEOTIDE SEQUENCE</scope>
    <source>
        <strain evidence="6">5K15</strain>
    </source>
</reference>
<dbReference type="InterPro" id="IPR019196">
    <property type="entry name" value="ABC_transp_unknown"/>
</dbReference>
<dbReference type="Proteomes" id="UP000634206">
    <property type="component" value="Unassembled WGS sequence"/>
</dbReference>
<feature type="region of interest" description="Disordered" evidence="2">
    <location>
        <begin position="121"/>
        <end position="140"/>
    </location>
</feature>
<keyword evidence="7" id="KW-1185">Reference proteome</keyword>
<name>A0AAE2SGM6_9BACT</name>
<gene>
    <name evidence="6" type="ORF">JIN83_13795</name>
</gene>